<comment type="caution">
    <text evidence="2">The sequence shown here is derived from an EMBL/GenBank/DDBJ whole genome shotgun (WGS) entry which is preliminary data.</text>
</comment>
<feature type="chain" id="PRO_5045200406" description="Fimbrial protein" evidence="1">
    <location>
        <begin position="28"/>
        <end position="365"/>
    </location>
</feature>
<evidence type="ECO:0000313" key="3">
    <source>
        <dbReference type="Proteomes" id="UP000838160"/>
    </source>
</evidence>
<dbReference type="EMBL" id="CAKLCM010000002">
    <property type="protein sequence ID" value="CAH0527335.1"/>
    <property type="molecule type" value="Genomic_DNA"/>
</dbReference>
<evidence type="ECO:0000313" key="2">
    <source>
        <dbReference type="EMBL" id="CAH0527335.1"/>
    </source>
</evidence>
<feature type="signal peptide" evidence="1">
    <location>
        <begin position="1"/>
        <end position="27"/>
    </location>
</feature>
<organism evidence="2 3">
    <name type="scientific">Vibrio hippocampi</name>
    <dbReference type="NCBI Taxonomy" id="654686"/>
    <lineage>
        <taxon>Bacteria</taxon>
        <taxon>Pseudomonadati</taxon>
        <taxon>Pseudomonadota</taxon>
        <taxon>Gammaproteobacteria</taxon>
        <taxon>Vibrionales</taxon>
        <taxon>Vibrionaceae</taxon>
        <taxon>Vibrio</taxon>
    </lineage>
</organism>
<protein>
    <recommendedName>
        <fullName evidence="4">Fimbrial protein</fullName>
    </recommendedName>
</protein>
<accession>A0ABM8ZL62</accession>
<name>A0ABM8ZL62_9VIBR</name>
<gene>
    <name evidence="2" type="ORF">VHP8226_02657</name>
</gene>
<evidence type="ECO:0000256" key="1">
    <source>
        <dbReference type="SAM" id="SignalP"/>
    </source>
</evidence>
<keyword evidence="1" id="KW-0732">Signal</keyword>
<dbReference type="Proteomes" id="UP000838160">
    <property type="component" value="Unassembled WGS sequence"/>
</dbReference>
<sequence length="365" mass="39620">MRTASKAFWMVKAIVASILCAPLWLHAATLNITVQGDSVTYENANTFSGDIYRVTSAQSYAGLEPTNRWFPSATKTTQTLTLNGLNGETVSTNMTLHGFEYDWGGVSLTSSANTNTGLEPGFCTTSSTSSSTLAVYSTSSGDTTCASSIELNNAAAFQTPFFFVRPLFSVDDLMTALSGKPEGTYSATFHVSFKYYYYNQQSVLTYRTLSMPITLMVTYMPNILRSLNVYSPDAGVMEPEYTPSNVKGQTSYKVEATGYFNNGLKMQFDTSKDYQLMHEGGGNGATDKIPYYITCSTCSDYQQIVVDGTVTTAVGANSGVVTAPTGADKSTVNYELTIGYENRTIDQVKTGQYSDSFTVLFAVDL</sequence>
<dbReference type="RefSeq" id="WP_237485450.1">
    <property type="nucleotide sequence ID" value="NZ_CAKLCM010000002.1"/>
</dbReference>
<evidence type="ECO:0008006" key="4">
    <source>
        <dbReference type="Google" id="ProtNLM"/>
    </source>
</evidence>
<proteinExistence type="predicted"/>
<keyword evidence="3" id="KW-1185">Reference proteome</keyword>
<reference evidence="2" key="1">
    <citation type="submission" date="2021-12" db="EMBL/GenBank/DDBJ databases">
        <authorList>
            <person name="Rodrigo-Torres L."/>
            <person name="Arahal R. D."/>
            <person name="Lucena T."/>
        </authorList>
    </citation>
    <scope>NUCLEOTIDE SEQUENCE</scope>
    <source>
        <strain evidence="2">CECT 8226</strain>
    </source>
</reference>